<evidence type="ECO:0000259" key="1">
    <source>
        <dbReference type="Pfam" id="PF11707"/>
    </source>
</evidence>
<dbReference type="Proteomes" id="UP000886523">
    <property type="component" value="Unassembled WGS sequence"/>
</dbReference>
<dbReference type="AlphaFoldDB" id="A0A9P6E040"/>
<organism evidence="2 3">
    <name type="scientific">Hydnum rufescens UP504</name>
    <dbReference type="NCBI Taxonomy" id="1448309"/>
    <lineage>
        <taxon>Eukaryota</taxon>
        <taxon>Fungi</taxon>
        <taxon>Dikarya</taxon>
        <taxon>Basidiomycota</taxon>
        <taxon>Agaricomycotina</taxon>
        <taxon>Agaricomycetes</taxon>
        <taxon>Cantharellales</taxon>
        <taxon>Hydnaceae</taxon>
        <taxon>Hydnum</taxon>
    </lineage>
</organism>
<gene>
    <name evidence="2" type="ORF">BS47DRAFT_469959</name>
</gene>
<reference evidence="2" key="1">
    <citation type="journal article" date="2020" name="Nat. Commun.">
        <title>Large-scale genome sequencing of mycorrhizal fungi provides insights into the early evolution of symbiotic traits.</title>
        <authorList>
            <person name="Miyauchi S."/>
            <person name="Kiss E."/>
            <person name="Kuo A."/>
            <person name="Drula E."/>
            <person name="Kohler A."/>
            <person name="Sanchez-Garcia M."/>
            <person name="Morin E."/>
            <person name="Andreopoulos B."/>
            <person name="Barry K.W."/>
            <person name="Bonito G."/>
            <person name="Buee M."/>
            <person name="Carver A."/>
            <person name="Chen C."/>
            <person name="Cichocki N."/>
            <person name="Clum A."/>
            <person name="Culley D."/>
            <person name="Crous P.W."/>
            <person name="Fauchery L."/>
            <person name="Girlanda M."/>
            <person name="Hayes R.D."/>
            <person name="Keri Z."/>
            <person name="LaButti K."/>
            <person name="Lipzen A."/>
            <person name="Lombard V."/>
            <person name="Magnuson J."/>
            <person name="Maillard F."/>
            <person name="Murat C."/>
            <person name="Nolan M."/>
            <person name="Ohm R.A."/>
            <person name="Pangilinan J."/>
            <person name="Pereira M.F."/>
            <person name="Perotto S."/>
            <person name="Peter M."/>
            <person name="Pfister S."/>
            <person name="Riley R."/>
            <person name="Sitrit Y."/>
            <person name="Stielow J.B."/>
            <person name="Szollosi G."/>
            <person name="Zifcakova L."/>
            <person name="Stursova M."/>
            <person name="Spatafora J.W."/>
            <person name="Tedersoo L."/>
            <person name="Vaario L.M."/>
            <person name="Yamada A."/>
            <person name="Yan M."/>
            <person name="Wang P."/>
            <person name="Xu J."/>
            <person name="Bruns T."/>
            <person name="Baldrian P."/>
            <person name="Vilgalys R."/>
            <person name="Dunand C."/>
            <person name="Henrissat B."/>
            <person name="Grigoriev I.V."/>
            <person name="Hibbett D."/>
            <person name="Nagy L.G."/>
            <person name="Martin F.M."/>
        </authorList>
    </citation>
    <scope>NUCLEOTIDE SEQUENCE</scope>
    <source>
        <strain evidence="2">UP504</strain>
    </source>
</reference>
<dbReference type="OrthoDB" id="2690707at2759"/>
<accession>A0A9P6E040</accession>
<proteinExistence type="predicted"/>
<feature type="domain" description="URB1 N-terminal" evidence="1">
    <location>
        <begin position="2"/>
        <end position="90"/>
    </location>
</feature>
<name>A0A9P6E040_9AGAM</name>
<keyword evidence="3" id="KW-1185">Reference proteome</keyword>
<sequence>MYMRRLNAHLGGAQHDLILMTLKLFNAMVGFADGREKRAIMDGFAWGMKSLPKLLAMRRRAPSGGKQDSFAKADIRTLFITFILSFVSPTTPVR</sequence>
<evidence type="ECO:0000313" key="2">
    <source>
        <dbReference type="EMBL" id="KAF9517644.1"/>
    </source>
</evidence>
<comment type="caution">
    <text evidence="2">The sequence shown here is derived from an EMBL/GenBank/DDBJ whole genome shotgun (WGS) entry which is preliminary data.</text>
</comment>
<dbReference type="Pfam" id="PF11707">
    <property type="entry name" value="Npa1"/>
    <property type="match status" value="1"/>
</dbReference>
<dbReference type="InterPro" id="IPR021714">
    <property type="entry name" value="URB1_N"/>
</dbReference>
<evidence type="ECO:0000313" key="3">
    <source>
        <dbReference type="Proteomes" id="UP000886523"/>
    </source>
</evidence>
<dbReference type="EMBL" id="MU128930">
    <property type="protein sequence ID" value="KAF9517644.1"/>
    <property type="molecule type" value="Genomic_DNA"/>
</dbReference>
<protein>
    <recommendedName>
        <fullName evidence="1">URB1 N-terminal domain-containing protein</fullName>
    </recommendedName>
</protein>